<comment type="caution">
    <text evidence="6">The sequence shown here is derived from an EMBL/GenBank/DDBJ whole genome shotgun (WGS) entry which is preliminary data.</text>
</comment>
<dbReference type="EMBL" id="JBJHZY010000002">
    <property type="protein sequence ID" value="MFL0268653.1"/>
    <property type="molecule type" value="Genomic_DNA"/>
</dbReference>
<gene>
    <name evidence="6" type="ORF">ACJDUH_11180</name>
</gene>
<keyword evidence="5" id="KW-0627">Porphyrin biosynthesis</keyword>
<evidence type="ECO:0000256" key="2">
    <source>
        <dbReference type="ARBA" id="ARBA00012400"/>
    </source>
</evidence>
<dbReference type="Pfam" id="PF13241">
    <property type="entry name" value="NAD_binding_7"/>
    <property type="match status" value="1"/>
</dbReference>
<evidence type="ECO:0000256" key="5">
    <source>
        <dbReference type="ARBA" id="ARBA00023244"/>
    </source>
</evidence>
<dbReference type="EC" id="1.3.1.76" evidence="2"/>
<accession>A0ABW8TU43</accession>
<dbReference type="InterPro" id="IPR036291">
    <property type="entry name" value="NAD(P)-bd_dom_sf"/>
</dbReference>
<keyword evidence="7" id="KW-1185">Reference proteome</keyword>
<dbReference type="PANTHER" id="PTHR35330">
    <property type="entry name" value="SIROHEME BIOSYNTHESIS PROTEIN MET8"/>
    <property type="match status" value="1"/>
</dbReference>
<evidence type="ECO:0000313" key="7">
    <source>
        <dbReference type="Proteomes" id="UP001623661"/>
    </source>
</evidence>
<evidence type="ECO:0000256" key="3">
    <source>
        <dbReference type="ARBA" id="ARBA00023002"/>
    </source>
</evidence>
<dbReference type="PANTHER" id="PTHR35330:SF1">
    <property type="entry name" value="SIROHEME BIOSYNTHESIS PROTEIN MET8"/>
    <property type="match status" value="1"/>
</dbReference>
<comment type="pathway">
    <text evidence="1">Porphyrin-containing compound metabolism; siroheme biosynthesis; sirohydrochlorin from precorrin-2: step 1/1.</text>
</comment>
<reference evidence="6 7" key="1">
    <citation type="submission" date="2024-11" db="EMBL/GenBank/DDBJ databases">
        <authorList>
            <person name="Heng Y.C."/>
            <person name="Lim A.C.H."/>
            <person name="Lee J.K.Y."/>
            <person name="Kittelmann S."/>
        </authorList>
    </citation>
    <scope>NUCLEOTIDE SEQUENCE [LARGE SCALE GENOMIC DNA]</scope>
    <source>
        <strain evidence="6 7">WILCCON 0202</strain>
    </source>
</reference>
<evidence type="ECO:0000313" key="6">
    <source>
        <dbReference type="EMBL" id="MFL0268653.1"/>
    </source>
</evidence>
<evidence type="ECO:0000256" key="1">
    <source>
        <dbReference type="ARBA" id="ARBA00005010"/>
    </source>
</evidence>
<dbReference type="RefSeq" id="WP_406765279.1">
    <property type="nucleotide sequence ID" value="NZ_JBJHZY010000002.1"/>
</dbReference>
<proteinExistence type="predicted"/>
<organism evidence="6 7">
    <name type="scientific">Candidatus Clostridium radicumherbarum</name>
    <dbReference type="NCBI Taxonomy" id="3381662"/>
    <lineage>
        <taxon>Bacteria</taxon>
        <taxon>Bacillati</taxon>
        <taxon>Bacillota</taxon>
        <taxon>Clostridia</taxon>
        <taxon>Eubacteriales</taxon>
        <taxon>Clostridiaceae</taxon>
        <taxon>Clostridium</taxon>
    </lineage>
</organism>
<dbReference type="InterPro" id="IPR028161">
    <property type="entry name" value="Met8-like"/>
</dbReference>
<protein>
    <recommendedName>
        <fullName evidence="2">precorrin-2 dehydrogenase</fullName>
        <ecNumber evidence="2">1.3.1.76</ecNumber>
    </recommendedName>
</protein>
<dbReference type="SUPFAM" id="SSF51735">
    <property type="entry name" value="NAD(P)-binding Rossmann-fold domains"/>
    <property type="match status" value="1"/>
</dbReference>
<evidence type="ECO:0000256" key="4">
    <source>
        <dbReference type="ARBA" id="ARBA00023027"/>
    </source>
</evidence>
<keyword evidence="4" id="KW-0520">NAD</keyword>
<keyword evidence="3" id="KW-0560">Oxidoreductase</keyword>
<dbReference type="Gene3D" id="3.40.50.720">
    <property type="entry name" value="NAD(P)-binding Rossmann-like Domain"/>
    <property type="match status" value="1"/>
</dbReference>
<dbReference type="NCBIfam" id="NF004045">
    <property type="entry name" value="PRK05562.1"/>
    <property type="match status" value="1"/>
</dbReference>
<sequence length="212" mass="24577">MIEDKITSEALEPEYTYMALLSNKINVLIVGGKRSAYIKCKTFSEKGCSVVVVAEEFGYEFEEFKNMKNVNLINGSYKKAYLEDKHLVVIALPKGIAEEEIKKDCEEYYKIYLTCSNYRQGNFITPYQRNSQKICFGLNIKNASPFTSRFIGNEILKGISKYDSYVSYVSSLREKLRNSNIKDNVLSFISSEDFYYFYELGKADIILKMFYE</sequence>
<dbReference type="Proteomes" id="UP001623661">
    <property type="component" value="Unassembled WGS sequence"/>
</dbReference>
<name>A0ABW8TU43_9CLOT</name>